<dbReference type="OrthoDB" id="1101576at2759"/>
<dbReference type="PANTHER" id="PTHR45913">
    <property type="entry name" value="EPM2A-INTERACTING PROTEIN 1"/>
    <property type="match status" value="1"/>
</dbReference>
<dbReference type="OMA" id="RFIKHER"/>
<keyword evidence="2" id="KW-1185">Reference proteome</keyword>
<accession>A0A0C2MHK8</accession>
<evidence type="ECO:0000313" key="2">
    <source>
        <dbReference type="Proteomes" id="UP000031668"/>
    </source>
</evidence>
<evidence type="ECO:0000313" key="1">
    <source>
        <dbReference type="EMBL" id="KII61146.1"/>
    </source>
</evidence>
<organism evidence="1 2">
    <name type="scientific">Thelohanellus kitauei</name>
    <name type="common">Myxosporean</name>
    <dbReference type="NCBI Taxonomy" id="669202"/>
    <lineage>
        <taxon>Eukaryota</taxon>
        <taxon>Metazoa</taxon>
        <taxon>Cnidaria</taxon>
        <taxon>Myxozoa</taxon>
        <taxon>Myxosporea</taxon>
        <taxon>Bivalvulida</taxon>
        <taxon>Platysporina</taxon>
        <taxon>Myxobolidae</taxon>
        <taxon>Thelohanellus</taxon>
    </lineage>
</organism>
<sequence>MIEEVDSSLNNYLKICQFTLRLDESKLPNYEEMLISYVRFIKHERVFLREKHSNGNILSAASDEAPTMIGSFRGCIASLKQDVPNFLAIHCVIHRQHLVSKNLNERLNTSLHYVISAINGIGSNPLQDKILSKLYSEDDKELRRLLLQTKVRWQSKGICSNLFFKLFNSIPGLH</sequence>
<dbReference type="Proteomes" id="UP000031668">
    <property type="component" value="Unassembled WGS sequence"/>
</dbReference>
<dbReference type="EMBL" id="JWZT01005376">
    <property type="protein sequence ID" value="KII61146.1"/>
    <property type="molecule type" value="Genomic_DNA"/>
</dbReference>
<protein>
    <recommendedName>
        <fullName evidence="3">SCAN domain-containing protein 3</fullName>
    </recommendedName>
</protein>
<comment type="caution">
    <text evidence="1">The sequence shown here is derived from an EMBL/GenBank/DDBJ whole genome shotgun (WGS) entry which is preliminary data.</text>
</comment>
<name>A0A0C2MHK8_THEKT</name>
<dbReference type="AlphaFoldDB" id="A0A0C2MHK8"/>
<evidence type="ECO:0008006" key="3">
    <source>
        <dbReference type="Google" id="ProtNLM"/>
    </source>
</evidence>
<proteinExistence type="predicted"/>
<dbReference type="PANTHER" id="PTHR45913:SF22">
    <property type="entry name" value="SCAN BOX DOMAIN-CONTAINING PROTEIN"/>
    <property type="match status" value="1"/>
</dbReference>
<gene>
    <name evidence="1" type="ORF">RF11_10021</name>
</gene>
<reference evidence="1 2" key="1">
    <citation type="journal article" date="2014" name="Genome Biol. Evol.">
        <title>The genome of the myxosporean Thelohanellus kitauei shows adaptations to nutrient acquisition within its fish host.</title>
        <authorList>
            <person name="Yang Y."/>
            <person name="Xiong J."/>
            <person name="Zhou Z."/>
            <person name="Huo F."/>
            <person name="Miao W."/>
            <person name="Ran C."/>
            <person name="Liu Y."/>
            <person name="Zhang J."/>
            <person name="Feng J."/>
            <person name="Wang M."/>
            <person name="Wang M."/>
            <person name="Wang L."/>
            <person name="Yao B."/>
        </authorList>
    </citation>
    <scope>NUCLEOTIDE SEQUENCE [LARGE SCALE GENOMIC DNA]</scope>
    <source>
        <strain evidence="1">Wuqing</strain>
    </source>
</reference>